<keyword evidence="5" id="KW-0449">Lipoprotein</keyword>
<organism evidence="5 6">
    <name type="scientific">Nonomuraea maritima</name>
    <dbReference type="NCBI Taxonomy" id="683260"/>
    <lineage>
        <taxon>Bacteria</taxon>
        <taxon>Bacillati</taxon>
        <taxon>Actinomycetota</taxon>
        <taxon>Actinomycetes</taxon>
        <taxon>Streptosporangiales</taxon>
        <taxon>Streptosporangiaceae</taxon>
        <taxon>Nonomuraea</taxon>
    </lineage>
</organism>
<evidence type="ECO:0000259" key="4">
    <source>
        <dbReference type="Pfam" id="PF02638"/>
    </source>
</evidence>
<protein>
    <submittedName>
        <fullName evidence="5">Uncharacterized lipoprotein YddW, UPF0748 family</fullName>
    </submittedName>
</protein>
<gene>
    <name evidence="5" type="ORF">SAMN05421874_10490</name>
</gene>
<dbReference type="InterPro" id="IPR052177">
    <property type="entry name" value="Divisome_Glycosyl_Hydrolase"/>
</dbReference>
<feature type="chain" id="PRO_5011489789" evidence="3">
    <location>
        <begin position="24"/>
        <end position="525"/>
    </location>
</feature>
<evidence type="ECO:0000313" key="6">
    <source>
        <dbReference type="Proteomes" id="UP000198683"/>
    </source>
</evidence>
<evidence type="ECO:0000313" key="5">
    <source>
        <dbReference type="EMBL" id="SDJ92559.1"/>
    </source>
</evidence>
<reference evidence="5 6" key="1">
    <citation type="submission" date="2016-10" db="EMBL/GenBank/DDBJ databases">
        <authorList>
            <person name="de Groot N.N."/>
        </authorList>
    </citation>
    <scope>NUCLEOTIDE SEQUENCE [LARGE SCALE GENOMIC DNA]</scope>
    <source>
        <strain evidence="5 6">CGMCC 4.5681</strain>
    </source>
</reference>
<dbReference type="InterPro" id="IPR017853">
    <property type="entry name" value="GH"/>
</dbReference>
<dbReference type="STRING" id="683260.SAMN05421874_10490"/>
<evidence type="ECO:0000256" key="1">
    <source>
        <dbReference type="ARBA" id="ARBA00022729"/>
    </source>
</evidence>
<proteinExistence type="predicted"/>
<dbReference type="OrthoDB" id="9773203at2"/>
<accession>A0A1G8XPP0</accession>
<dbReference type="Pfam" id="PF02638">
    <property type="entry name" value="GHL10"/>
    <property type="match status" value="1"/>
</dbReference>
<dbReference type="SUPFAM" id="SSF51445">
    <property type="entry name" value="(Trans)glycosidases"/>
    <property type="match status" value="1"/>
</dbReference>
<feature type="signal peptide" evidence="3">
    <location>
        <begin position="1"/>
        <end position="23"/>
    </location>
</feature>
<dbReference type="PANTHER" id="PTHR43405">
    <property type="entry name" value="GLYCOSYL HYDROLASE DIGH"/>
    <property type="match status" value="1"/>
</dbReference>
<dbReference type="EMBL" id="FNFB01000004">
    <property type="protein sequence ID" value="SDJ92559.1"/>
    <property type="molecule type" value="Genomic_DNA"/>
</dbReference>
<dbReference type="RefSeq" id="WP_090761750.1">
    <property type="nucleotide sequence ID" value="NZ_FNFB01000004.1"/>
</dbReference>
<evidence type="ECO:0000256" key="2">
    <source>
        <dbReference type="SAM" id="MobiDB-lite"/>
    </source>
</evidence>
<keyword evidence="6" id="KW-1185">Reference proteome</keyword>
<dbReference type="AlphaFoldDB" id="A0A1G8XPP0"/>
<keyword evidence="1 3" id="KW-0732">Signal</keyword>
<dbReference type="PANTHER" id="PTHR43405:SF1">
    <property type="entry name" value="GLYCOSYL HYDROLASE DIGH"/>
    <property type="match status" value="1"/>
</dbReference>
<feature type="domain" description="Glycosyl hydrolase-like 10" evidence="4">
    <location>
        <begin position="57"/>
        <end position="372"/>
    </location>
</feature>
<feature type="region of interest" description="Disordered" evidence="2">
    <location>
        <begin position="420"/>
        <end position="456"/>
    </location>
</feature>
<dbReference type="Proteomes" id="UP000198683">
    <property type="component" value="Unassembled WGS sequence"/>
</dbReference>
<dbReference type="InterPro" id="IPR003790">
    <property type="entry name" value="GHL10"/>
</dbReference>
<name>A0A1G8XPP0_9ACTN</name>
<evidence type="ECO:0000256" key="3">
    <source>
        <dbReference type="SAM" id="SignalP"/>
    </source>
</evidence>
<dbReference type="Gene3D" id="3.20.20.80">
    <property type="entry name" value="Glycosidases"/>
    <property type="match status" value="1"/>
</dbReference>
<sequence length="525" mass="57592">MRTGRPLLAAAVLAVATTSAAYAFGPDAKNAAASEKKTTTAAAPSACDADARYPKRELRGVWIATTQNIDWPSKKGLRPERQRAEYIKILDNAAKLNFNAVFVQVRPASDALYKSSLEPWSQYLTGTQGKDPGWDPLPFLISEARKRGMEFHAWFNPYRASYGSGVADLSPDHPARKHPNWTVAYGGRLYYNPGLPAVREHVVKVITDVVNRYDVDGVHFDDYFYPYPEAGATFDDDAAFRKYGKGKKLADWRRGNVNTLVAEVDRAVHQAKSYVKFGISPFGIWRNKSNDPTGSATSGMSAYDAIYADARAWIKSGTVDYVLPQLYWPRGHRQADYKTLVRWWSDEVKGSDVQLYIGHGLYRVGSRDDRAWTRPGELAAQVGLNRDTKRVDGSVYFSAKQLLTDPLKALDRVARAHYSRPALPPATPGSDGQAPAEPQNAKAQAAPGGSKAQGATLSWAPAQGARAYAVYRLPDSGKDCHTTDARDLVAVVGDPTYAAKSPGTYLITSLDHSSRESNAVQVKVS</sequence>